<evidence type="ECO:0000313" key="6">
    <source>
        <dbReference type="EMBL" id="GAC68683.1"/>
    </source>
</evidence>
<keyword evidence="7" id="KW-1185">Reference proteome</keyword>
<dbReference type="Pfam" id="PF00440">
    <property type="entry name" value="TetR_N"/>
    <property type="match status" value="1"/>
</dbReference>
<organism evidence="6 7">
    <name type="scientific">Gordonia soli NBRC 108243</name>
    <dbReference type="NCBI Taxonomy" id="1223545"/>
    <lineage>
        <taxon>Bacteria</taxon>
        <taxon>Bacillati</taxon>
        <taxon>Actinomycetota</taxon>
        <taxon>Actinomycetes</taxon>
        <taxon>Mycobacteriales</taxon>
        <taxon>Gordoniaceae</taxon>
        <taxon>Gordonia</taxon>
    </lineage>
</organism>
<keyword evidence="3" id="KW-0804">Transcription</keyword>
<evidence type="ECO:0000256" key="4">
    <source>
        <dbReference type="PROSITE-ProRule" id="PRU00335"/>
    </source>
</evidence>
<comment type="caution">
    <text evidence="6">The sequence shown here is derived from an EMBL/GenBank/DDBJ whole genome shotgun (WGS) entry which is preliminary data.</text>
</comment>
<protein>
    <submittedName>
        <fullName evidence="6">Putative TetR family transcriptional regulator</fullName>
    </submittedName>
</protein>
<dbReference type="InterPro" id="IPR009057">
    <property type="entry name" value="Homeodomain-like_sf"/>
</dbReference>
<evidence type="ECO:0000259" key="5">
    <source>
        <dbReference type="PROSITE" id="PS50977"/>
    </source>
</evidence>
<evidence type="ECO:0000313" key="7">
    <source>
        <dbReference type="Proteomes" id="UP000011666"/>
    </source>
</evidence>
<accession>M0QJE1</accession>
<dbReference type="PROSITE" id="PS50977">
    <property type="entry name" value="HTH_TETR_2"/>
    <property type="match status" value="1"/>
</dbReference>
<dbReference type="STRING" id="1223545.GS4_17_00690"/>
<dbReference type="InterPro" id="IPR050109">
    <property type="entry name" value="HTH-type_TetR-like_transc_reg"/>
</dbReference>
<dbReference type="InterPro" id="IPR036271">
    <property type="entry name" value="Tet_transcr_reg_TetR-rel_C_sf"/>
</dbReference>
<evidence type="ECO:0000256" key="3">
    <source>
        <dbReference type="ARBA" id="ARBA00023163"/>
    </source>
</evidence>
<keyword evidence="2 4" id="KW-0238">DNA-binding</keyword>
<dbReference type="PANTHER" id="PTHR30055">
    <property type="entry name" value="HTH-TYPE TRANSCRIPTIONAL REGULATOR RUTR"/>
    <property type="match status" value="1"/>
</dbReference>
<feature type="domain" description="HTH tetR-type" evidence="5">
    <location>
        <begin position="27"/>
        <end position="87"/>
    </location>
</feature>
<dbReference type="Gene3D" id="1.10.357.10">
    <property type="entry name" value="Tetracycline Repressor, domain 2"/>
    <property type="match status" value="1"/>
</dbReference>
<dbReference type="InterPro" id="IPR041583">
    <property type="entry name" value="TetR_C_31"/>
</dbReference>
<reference evidence="6 7" key="1">
    <citation type="submission" date="2013-01" db="EMBL/GenBank/DDBJ databases">
        <title>Whole genome shotgun sequence of Gordonia soli NBRC 108243.</title>
        <authorList>
            <person name="Isaki-Nakamura S."/>
            <person name="Hosoyama A."/>
            <person name="Tsuchikane K."/>
            <person name="Ando Y."/>
            <person name="Baba S."/>
            <person name="Ohji S."/>
            <person name="Hamada M."/>
            <person name="Tamura T."/>
            <person name="Yamazoe A."/>
            <person name="Yamazaki S."/>
            <person name="Fujita N."/>
        </authorList>
    </citation>
    <scope>NUCLEOTIDE SEQUENCE [LARGE SCALE GENOMIC DNA]</scope>
    <source>
        <strain evidence="6 7">NBRC 108243</strain>
    </source>
</reference>
<keyword evidence="1" id="KW-0805">Transcription regulation</keyword>
<dbReference type="PRINTS" id="PR00455">
    <property type="entry name" value="HTHTETR"/>
</dbReference>
<dbReference type="Pfam" id="PF17940">
    <property type="entry name" value="TetR_C_31"/>
    <property type="match status" value="1"/>
</dbReference>
<dbReference type="PANTHER" id="PTHR30055:SF234">
    <property type="entry name" value="HTH-TYPE TRANSCRIPTIONAL REGULATOR BETI"/>
    <property type="match status" value="1"/>
</dbReference>
<dbReference type="GO" id="GO:0003700">
    <property type="term" value="F:DNA-binding transcription factor activity"/>
    <property type="evidence" value="ECO:0007669"/>
    <property type="project" value="TreeGrafter"/>
</dbReference>
<name>M0QJE1_9ACTN</name>
<dbReference type="eggNOG" id="COG1309">
    <property type="taxonomic scope" value="Bacteria"/>
</dbReference>
<evidence type="ECO:0000256" key="1">
    <source>
        <dbReference type="ARBA" id="ARBA00023015"/>
    </source>
</evidence>
<dbReference type="InterPro" id="IPR001647">
    <property type="entry name" value="HTH_TetR"/>
</dbReference>
<dbReference type="SUPFAM" id="SSF46689">
    <property type="entry name" value="Homeodomain-like"/>
    <property type="match status" value="1"/>
</dbReference>
<proteinExistence type="predicted"/>
<dbReference type="SUPFAM" id="SSF48498">
    <property type="entry name" value="Tetracyclin repressor-like, C-terminal domain"/>
    <property type="match status" value="1"/>
</dbReference>
<evidence type="ECO:0000256" key="2">
    <source>
        <dbReference type="ARBA" id="ARBA00023125"/>
    </source>
</evidence>
<dbReference type="AlphaFoldDB" id="M0QJE1"/>
<gene>
    <name evidence="6" type="ORF">GS4_17_00690</name>
</gene>
<dbReference type="EMBL" id="BANX01000017">
    <property type="protein sequence ID" value="GAC68683.1"/>
    <property type="molecule type" value="Genomic_DNA"/>
</dbReference>
<dbReference type="GO" id="GO:0000976">
    <property type="term" value="F:transcription cis-regulatory region binding"/>
    <property type="evidence" value="ECO:0007669"/>
    <property type="project" value="TreeGrafter"/>
</dbReference>
<feature type="DNA-binding region" description="H-T-H motif" evidence="4">
    <location>
        <begin position="50"/>
        <end position="69"/>
    </location>
</feature>
<sequence>MIAILCSDYINTTSRGEFPMTAGHVRGSGRGRLLDAAIELIATKGLHALTLRDVAKTAGMSLGSTTYHFADRTLLIGAAVQRYAEDEISRVDAAVEAWDPESGTAEDLVAAMFVELGHSFTQPGSVIAQMEMYLESSRNPELSELSKRLIAAFEKLIVKALTEMGVAEDQAAKRAARVIIYADGLAIQSAARGTPNELPEDAAAAMFTLASTEAP</sequence>
<dbReference type="Proteomes" id="UP000011666">
    <property type="component" value="Unassembled WGS sequence"/>
</dbReference>